<accession>A0AAU9JXI8</accession>
<evidence type="ECO:0000313" key="3">
    <source>
        <dbReference type="Proteomes" id="UP001162131"/>
    </source>
</evidence>
<dbReference type="SUPFAM" id="SSF56112">
    <property type="entry name" value="Protein kinase-like (PK-like)"/>
    <property type="match status" value="1"/>
</dbReference>
<name>A0AAU9JXI8_9CILI</name>
<evidence type="ECO:0000313" key="2">
    <source>
        <dbReference type="EMBL" id="CAG9329599.1"/>
    </source>
</evidence>
<dbReference type="InterPro" id="IPR011009">
    <property type="entry name" value="Kinase-like_dom_sf"/>
</dbReference>
<feature type="domain" description="Protein kinase" evidence="1">
    <location>
        <begin position="333"/>
        <end position="657"/>
    </location>
</feature>
<dbReference type="GO" id="GO:0005524">
    <property type="term" value="F:ATP binding"/>
    <property type="evidence" value="ECO:0007669"/>
    <property type="project" value="InterPro"/>
</dbReference>
<dbReference type="InterPro" id="IPR000719">
    <property type="entry name" value="Prot_kinase_dom"/>
</dbReference>
<dbReference type="Pfam" id="PF00069">
    <property type="entry name" value="Pkinase"/>
    <property type="match status" value="1"/>
</dbReference>
<proteinExistence type="predicted"/>
<evidence type="ECO:0000259" key="1">
    <source>
        <dbReference type="PROSITE" id="PS50011"/>
    </source>
</evidence>
<dbReference type="Gene3D" id="1.10.510.10">
    <property type="entry name" value="Transferase(Phosphotransferase) domain 1"/>
    <property type="match status" value="1"/>
</dbReference>
<dbReference type="EMBL" id="CAJZBQ010000048">
    <property type="protein sequence ID" value="CAG9329599.1"/>
    <property type="molecule type" value="Genomic_DNA"/>
</dbReference>
<dbReference type="AlphaFoldDB" id="A0AAU9JXI8"/>
<gene>
    <name evidence="2" type="ORF">BSTOLATCC_MIC49230</name>
</gene>
<sequence>MDKLAKPRSLKEIEKHLRSESSKFYDNIPSQLKDDISSFISSNKEHSLEILNPLKNVEDSIELGPEEKRALKLLIAAHSVQIYMKNEELSDKNILECKKYLEILSIEGGINVMKINQEIIDKTKEMREELEVGPEKLTKTLSGILTLPSLEDQQRDEILNLINELGNADLPDFNNPLSEEKKEIFDEISLNMEAAQRYVAYVKSQDAKKFPGLDPDFLNEFSKLILKCTDLEELNALSTMVNILSLYGSIDHISKCLQFKVRAALWKPLEDIDALHCLVLRLNLLKALKYYSNMESIYESICINGLEIIKDFEAAEQFMTAICGIHLQNDAKIKLLDLYADSQNSKIRAYIDIPNLKICSPEQVNFDSQLYNDCSRSNYLLNINKVAIFLDGKRMSAVDKCYSTRSFQEFSQFKDEIQILREFHDTGDNTFLKLYGCYYNENTEKADRPHELHIIMEFCPSTLNEEIQKRKAKKKYYSAQKILKYLDVLARGYNLLKTRRIVHRDIKPDNIFIGHDKRLKIADFNTSIKVDHTINTVNFEENYTISGTTSYFAPEMLRAYELYKRHQGDRKFIHNPLKSDVFSLGITLLEAATLENIKGLNSFSDSNLQEHINRFINEKIQDEDLNRILKSMLQVDPERRPSFRDLIIAISNAKPTEG</sequence>
<protein>
    <recommendedName>
        <fullName evidence="1">Protein kinase domain-containing protein</fullName>
    </recommendedName>
</protein>
<dbReference type="PROSITE" id="PS50011">
    <property type="entry name" value="PROTEIN_KINASE_DOM"/>
    <property type="match status" value="1"/>
</dbReference>
<reference evidence="2" key="1">
    <citation type="submission" date="2021-09" db="EMBL/GenBank/DDBJ databases">
        <authorList>
            <consortium name="AG Swart"/>
            <person name="Singh M."/>
            <person name="Singh A."/>
            <person name="Seah K."/>
            <person name="Emmerich C."/>
        </authorList>
    </citation>
    <scope>NUCLEOTIDE SEQUENCE</scope>
    <source>
        <strain evidence="2">ATCC30299</strain>
    </source>
</reference>
<dbReference type="PANTHER" id="PTHR24362">
    <property type="entry name" value="SERINE/THREONINE-PROTEIN KINASE NEK"/>
    <property type="match status" value="1"/>
</dbReference>
<dbReference type="PROSITE" id="PS00108">
    <property type="entry name" value="PROTEIN_KINASE_ST"/>
    <property type="match status" value="1"/>
</dbReference>
<dbReference type="Proteomes" id="UP001162131">
    <property type="component" value="Unassembled WGS sequence"/>
</dbReference>
<dbReference type="PANTHER" id="PTHR24362:SF309">
    <property type="entry name" value="PROTEIN KINASE DOMAIN-CONTAINING PROTEIN"/>
    <property type="match status" value="1"/>
</dbReference>
<dbReference type="GO" id="GO:0004672">
    <property type="term" value="F:protein kinase activity"/>
    <property type="evidence" value="ECO:0007669"/>
    <property type="project" value="InterPro"/>
</dbReference>
<keyword evidence="3" id="KW-1185">Reference proteome</keyword>
<comment type="caution">
    <text evidence="2">The sequence shown here is derived from an EMBL/GenBank/DDBJ whole genome shotgun (WGS) entry which is preliminary data.</text>
</comment>
<dbReference type="SMART" id="SM00220">
    <property type="entry name" value="S_TKc"/>
    <property type="match status" value="1"/>
</dbReference>
<organism evidence="2 3">
    <name type="scientific">Blepharisma stoltei</name>
    <dbReference type="NCBI Taxonomy" id="1481888"/>
    <lineage>
        <taxon>Eukaryota</taxon>
        <taxon>Sar</taxon>
        <taxon>Alveolata</taxon>
        <taxon>Ciliophora</taxon>
        <taxon>Postciliodesmatophora</taxon>
        <taxon>Heterotrichea</taxon>
        <taxon>Heterotrichida</taxon>
        <taxon>Blepharismidae</taxon>
        <taxon>Blepharisma</taxon>
    </lineage>
</organism>
<dbReference type="InterPro" id="IPR008271">
    <property type="entry name" value="Ser/Thr_kinase_AS"/>
</dbReference>